<dbReference type="PROSITE" id="PS51078">
    <property type="entry name" value="ICLR_ED"/>
    <property type="match status" value="1"/>
</dbReference>
<keyword evidence="8" id="KW-1185">Reference proteome</keyword>
<evidence type="ECO:0000259" key="6">
    <source>
        <dbReference type="PROSITE" id="PS51078"/>
    </source>
</evidence>
<evidence type="ECO:0000256" key="3">
    <source>
        <dbReference type="ARBA" id="ARBA00023163"/>
    </source>
</evidence>
<dbReference type="SUPFAM" id="SSF46785">
    <property type="entry name" value="Winged helix' DNA-binding domain"/>
    <property type="match status" value="1"/>
</dbReference>
<keyword evidence="2" id="KW-0238">DNA-binding</keyword>
<dbReference type="InterPro" id="IPR036388">
    <property type="entry name" value="WH-like_DNA-bd_sf"/>
</dbReference>
<dbReference type="RefSeq" id="WP_124081407.1">
    <property type="nucleotide sequence ID" value="NZ_UWPJ01000030.1"/>
</dbReference>
<keyword evidence="1" id="KW-0805">Transcription regulation</keyword>
<dbReference type="Pfam" id="PF01614">
    <property type="entry name" value="IclR_C"/>
    <property type="match status" value="1"/>
</dbReference>
<evidence type="ECO:0000256" key="1">
    <source>
        <dbReference type="ARBA" id="ARBA00023015"/>
    </source>
</evidence>
<dbReference type="PROSITE" id="PS51077">
    <property type="entry name" value="HTH_ICLR"/>
    <property type="match status" value="1"/>
</dbReference>
<accession>A0A3P4B696</accession>
<dbReference type="Pfam" id="PF09339">
    <property type="entry name" value="HTH_IclR"/>
    <property type="match status" value="1"/>
</dbReference>
<keyword evidence="3" id="KW-0804">Transcription</keyword>
<dbReference type="GO" id="GO:0045892">
    <property type="term" value="P:negative regulation of DNA-templated transcription"/>
    <property type="evidence" value="ECO:0007669"/>
    <property type="project" value="TreeGrafter"/>
</dbReference>
<dbReference type="Gene3D" id="3.30.450.40">
    <property type="match status" value="1"/>
</dbReference>
<proteinExistence type="predicted"/>
<dbReference type="InterPro" id="IPR036390">
    <property type="entry name" value="WH_DNA-bd_sf"/>
</dbReference>
<dbReference type="EMBL" id="UWPJ01000030">
    <property type="protein sequence ID" value="VCU71809.1"/>
    <property type="molecule type" value="Genomic_DNA"/>
</dbReference>
<dbReference type="GO" id="GO:0003677">
    <property type="term" value="F:DNA binding"/>
    <property type="evidence" value="ECO:0007669"/>
    <property type="project" value="UniProtKB-KW"/>
</dbReference>
<dbReference type="CDD" id="cd00090">
    <property type="entry name" value="HTH_ARSR"/>
    <property type="match status" value="1"/>
</dbReference>
<dbReference type="InterPro" id="IPR011991">
    <property type="entry name" value="ArsR-like_HTH"/>
</dbReference>
<evidence type="ECO:0000256" key="2">
    <source>
        <dbReference type="ARBA" id="ARBA00023125"/>
    </source>
</evidence>
<dbReference type="PANTHER" id="PTHR30136">
    <property type="entry name" value="HELIX-TURN-HELIX TRANSCRIPTIONAL REGULATOR, ICLR FAMILY"/>
    <property type="match status" value="1"/>
</dbReference>
<dbReference type="InterPro" id="IPR014757">
    <property type="entry name" value="Tscrpt_reg_IclR_C"/>
</dbReference>
<dbReference type="InterPro" id="IPR029016">
    <property type="entry name" value="GAF-like_dom_sf"/>
</dbReference>
<sequence>MRTSAAKQPKTEPEVPAASTKTGPAMLESVAIVFTILDQLAAARRPLGVTELALAIDEPKPRVYRHLASLRQIGIVEQDPISEKYRLGAKLVSYGTAAGEQFDLRLIADPYLTQLRDLTSQTALLSAVTEDSALVISSVESTNQVCITVKPGNRVPHHCSAQGRIVLAYCDPALQRKILRRGLQAYTERSMVDPARILTRLEQIRERLYEEANGEVLDGINVLAAPIFRGTEKGDELVGSIGVIGASKDVPAPPLPAMVEQVQQAAAALTERMNGVSYKHLGLAGAGKK</sequence>
<dbReference type="OrthoDB" id="5422805at2"/>
<name>A0A3P4B696_9BURK</name>
<dbReference type="InterPro" id="IPR005471">
    <property type="entry name" value="Tscrpt_reg_IclR_N"/>
</dbReference>
<gene>
    <name evidence="7" type="primary">kdgR_9</name>
    <name evidence="7" type="ORF">PIGHUM_03899</name>
</gene>
<dbReference type="Proteomes" id="UP000277294">
    <property type="component" value="Unassembled WGS sequence"/>
</dbReference>
<dbReference type="PANTHER" id="PTHR30136:SF8">
    <property type="entry name" value="TRANSCRIPTIONAL REGULATORY PROTEIN"/>
    <property type="match status" value="1"/>
</dbReference>
<dbReference type="Gene3D" id="1.10.10.10">
    <property type="entry name" value="Winged helix-like DNA-binding domain superfamily/Winged helix DNA-binding domain"/>
    <property type="match status" value="1"/>
</dbReference>
<organism evidence="7 8">
    <name type="scientific">Pigmentiphaga humi</name>
    <dbReference type="NCBI Taxonomy" id="2478468"/>
    <lineage>
        <taxon>Bacteria</taxon>
        <taxon>Pseudomonadati</taxon>
        <taxon>Pseudomonadota</taxon>
        <taxon>Betaproteobacteria</taxon>
        <taxon>Burkholderiales</taxon>
        <taxon>Alcaligenaceae</taxon>
        <taxon>Pigmentiphaga</taxon>
    </lineage>
</organism>
<reference evidence="7 8" key="1">
    <citation type="submission" date="2018-10" db="EMBL/GenBank/DDBJ databases">
        <authorList>
            <person name="Criscuolo A."/>
        </authorList>
    </citation>
    <scope>NUCLEOTIDE SEQUENCE [LARGE SCALE GENOMIC DNA]</scope>
    <source>
        <strain evidence="7">DnA1</strain>
    </source>
</reference>
<evidence type="ECO:0000256" key="4">
    <source>
        <dbReference type="SAM" id="MobiDB-lite"/>
    </source>
</evidence>
<dbReference type="SUPFAM" id="SSF55781">
    <property type="entry name" value="GAF domain-like"/>
    <property type="match status" value="1"/>
</dbReference>
<feature type="domain" description="IclR-ED" evidence="6">
    <location>
        <begin position="90"/>
        <end position="275"/>
    </location>
</feature>
<dbReference type="AlphaFoldDB" id="A0A3P4B696"/>
<feature type="region of interest" description="Disordered" evidence="4">
    <location>
        <begin position="1"/>
        <end position="21"/>
    </location>
</feature>
<evidence type="ECO:0000313" key="7">
    <source>
        <dbReference type="EMBL" id="VCU71809.1"/>
    </source>
</evidence>
<evidence type="ECO:0000259" key="5">
    <source>
        <dbReference type="PROSITE" id="PS51077"/>
    </source>
</evidence>
<dbReference type="GO" id="GO:0003700">
    <property type="term" value="F:DNA-binding transcription factor activity"/>
    <property type="evidence" value="ECO:0007669"/>
    <property type="project" value="TreeGrafter"/>
</dbReference>
<feature type="domain" description="HTH iclR-type" evidence="5">
    <location>
        <begin position="27"/>
        <end position="89"/>
    </location>
</feature>
<dbReference type="SMART" id="SM00346">
    <property type="entry name" value="HTH_ICLR"/>
    <property type="match status" value="1"/>
</dbReference>
<protein>
    <submittedName>
        <fullName evidence="7">Transcriptional regulator KdgR</fullName>
    </submittedName>
</protein>
<evidence type="ECO:0000313" key="8">
    <source>
        <dbReference type="Proteomes" id="UP000277294"/>
    </source>
</evidence>
<dbReference type="InterPro" id="IPR050707">
    <property type="entry name" value="HTH_MetabolicPath_Reg"/>
</dbReference>